<dbReference type="Proteomes" id="UP000887565">
    <property type="component" value="Unplaced"/>
</dbReference>
<proteinExistence type="predicted"/>
<organism evidence="1 2">
    <name type="scientific">Romanomermis culicivorax</name>
    <name type="common">Nematode worm</name>
    <dbReference type="NCBI Taxonomy" id="13658"/>
    <lineage>
        <taxon>Eukaryota</taxon>
        <taxon>Metazoa</taxon>
        <taxon>Ecdysozoa</taxon>
        <taxon>Nematoda</taxon>
        <taxon>Enoplea</taxon>
        <taxon>Dorylaimia</taxon>
        <taxon>Mermithida</taxon>
        <taxon>Mermithoidea</taxon>
        <taxon>Mermithidae</taxon>
        <taxon>Romanomermis</taxon>
    </lineage>
</organism>
<accession>A0A915I3H3</accession>
<protein>
    <submittedName>
        <fullName evidence="2">Uncharacterized protein</fullName>
    </submittedName>
</protein>
<dbReference type="AlphaFoldDB" id="A0A915I3H3"/>
<dbReference type="WBParaSite" id="nRc.2.0.1.t08682-RA">
    <property type="protein sequence ID" value="nRc.2.0.1.t08682-RA"/>
    <property type="gene ID" value="nRc.2.0.1.g08682"/>
</dbReference>
<evidence type="ECO:0000313" key="1">
    <source>
        <dbReference type="Proteomes" id="UP000887565"/>
    </source>
</evidence>
<evidence type="ECO:0000313" key="2">
    <source>
        <dbReference type="WBParaSite" id="nRc.2.0.1.t08682-RA"/>
    </source>
</evidence>
<name>A0A915I3H3_ROMCU</name>
<reference evidence="2" key="1">
    <citation type="submission" date="2022-11" db="UniProtKB">
        <authorList>
            <consortium name="WormBaseParasite"/>
        </authorList>
    </citation>
    <scope>IDENTIFICATION</scope>
</reference>
<keyword evidence="1" id="KW-1185">Reference proteome</keyword>
<sequence length="71" mass="8051">MLIKSDMDNEGNILFYGFKDSNLAIVAAINEETSCFLEKDNLQEALQAFYAADGTNIVEEKWALKSQKRFV</sequence>